<accession>A0A3D9HR50</accession>
<name>A0A3D9HR50_9BACL</name>
<dbReference type="PANTHER" id="PTHR43031:SF1">
    <property type="entry name" value="PYRIDINE NUCLEOTIDE-DISULPHIDE OXIDOREDUCTASE"/>
    <property type="match status" value="1"/>
</dbReference>
<dbReference type="PROSITE" id="PS50206">
    <property type="entry name" value="RHODANESE_3"/>
    <property type="match status" value="1"/>
</dbReference>
<dbReference type="GO" id="GO:0004792">
    <property type="term" value="F:thiosulfate-cyanide sulfurtransferase activity"/>
    <property type="evidence" value="ECO:0007669"/>
    <property type="project" value="InterPro"/>
</dbReference>
<protein>
    <submittedName>
        <fullName evidence="2">Rhodanese-related sulfurtransferase</fullName>
    </submittedName>
</protein>
<dbReference type="InterPro" id="IPR036873">
    <property type="entry name" value="Rhodanese-like_dom_sf"/>
</dbReference>
<comment type="caution">
    <text evidence="2">The sequence shown here is derived from an EMBL/GenBank/DDBJ whole genome shotgun (WGS) entry which is preliminary data.</text>
</comment>
<dbReference type="SMART" id="SM00450">
    <property type="entry name" value="RHOD"/>
    <property type="match status" value="1"/>
</dbReference>
<evidence type="ECO:0000313" key="2">
    <source>
        <dbReference type="EMBL" id="RED51929.1"/>
    </source>
</evidence>
<dbReference type="Proteomes" id="UP000256869">
    <property type="component" value="Unassembled WGS sequence"/>
</dbReference>
<organism evidence="2 3">
    <name type="scientific">Cohnella lupini</name>
    <dbReference type="NCBI Taxonomy" id="1294267"/>
    <lineage>
        <taxon>Bacteria</taxon>
        <taxon>Bacillati</taxon>
        <taxon>Bacillota</taxon>
        <taxon>Bacilli</taxon>
        <taxon>Bacillales</taxon>
        <taxon>Paenibacillaceae</taxon>
        <taxon>Cohnella</taxon>
    </lineage>
</organism>
<evidence type="ECO:0000259" key="1">
    <source>
        <dbReference type="PROSITE" id="PS50206"/>
    </source>
</evidence>
<dbReference type="AlphaFoldDB" id="A0A3D9HR50"/>
<dbReference type="Pfam" id="PF00581">
    <property type="entry name" value="Rhodanese"/>
    <property type="match status" value="1"/>
</dbReference>
<keyword evidence="3" id="KW-1185">Reference proteome</keyword>
<feature type="domain" description="Rhodanese" evidence="1">
    <location>
        <begin position="45"/>
        <end position="135"/>
    </location>
</feature>
<keyword evidence="2" id="KW-0808">Transferase</keyword>
<dbReference type="InterPro" id="IPR001307">
    <property type="entry name" value="Thiosulphate_STrfase_CS"/>
</dbReference>
<dbReference type="InterPro" id="IPR050229">
    <property type="entry name" value="GlpE_sulfurtransferase"/>
</dbReference>
<dbReference type="PROSITE" id="PS00380">
    <property type="entry name" value="RHODANESE_1"/>
    <property type="match status" value="1"/>
</dbReference>
<dbReference type="SUPFAM" id="SSF52821">
    <property type="entry name" value="Rhodanese/Cell cycle control phosphatase"/>
    <property type="match status" value="1"/>
</dbReference>
<evidence type="ECO:0000313" key="3">
    <source>
        <dbReference type="Proteomes" id="UP000256869"/>
    </source>
</evidence>
<dbReference type="EMBL" id="QRDY01000035">
    <property type="protein sequence ID" value="RED51929.1"/>
    <property type="molecule type" value="Genomic_DNA"/>
</dbReference>
<dbReference type="InterPro" id="IPR001763">
    <property type="entry name" value="Rhodanese-like_dom"/>
</dbReference>
<sequence length="145" mass="15877">MTIPAHRSLVLETPAAPPEHTHRHFMNKLSVETDVADVRYDMQHNVDDFLLIDVRSAKAYGECHVPGAINLPSNQIDLETTAAFLKERVIVVYCWGPACNGGTKGAARLSGLGFRVKEMLGGIEYWRKEGNEVDGTLGETASLIG</sequence>
<dbReference type="PANTHER" id="PTHR43031">
    <property type="entry name" value="FAD-DEPENDENT OXIDOREDUCTASE"/>
    <property type="match status" value="1"/>
</dbReference>
<reference evidence="2 3" key="1">
    <citation type="submission" date="2018-07" db="EMBL/GenBank/DDBJ databases">
        <title>Genomic Encyclopedia of Type Strains, Phase III (KMG-III): the genomes of soil and plant-associated and newly described type strains.</title>
        <authorList>
            <person name="Whitman W."/>
        </authorList>
    </citation>
    <scope>NUCLEOTIDE SEQUENCE [LARGE SCALE GENOMIC DNA]</scope>
    <source>
        <strain evidence="2 3">CECT 8236</strain>
    </source>
</reference>
<dbReference type="Gene3D" id="3.40.250.10">
    <property type="entry name" value="Rhodanese-like domain"/>
    <property type="match status" value="1"/>
</dbReference>
<gene>
    <name evidence="2" type="ORF">DFP95_1358</name>
</gene>
<dbReference type="RefSeq" id="WP_245988000.1">
    <property type="nucleotide sequence ID" value="NZ_QRDY01000035.1"/>
</dbReference>
<proteinExistence type="predicted"/>